<feature type="compositionally biased region" description="Basic residues" evidence="1">
    <location>
        <begin position="59"/>
        <end position="69"/>
    </location>
</feature>
<comment type="caution">
    <text evidence="3">The sequence shown here is derived from an EMBL/GenBank/DDBJ whole genome shotgun (WGS) entry which is preliminary data.</text>
</comment>
<feature type="region of interest" description="Disordered" evidence="1">
    <location>
        <begin position="43"/>
        <end position="75"/>
    </location>
</feature>
<gene>
    <name evidence="3" type="ORF">ACFSUF_02235</name>
</gene>
<dbReference type="Pfam" id="PF14279">
    <property type="entry name" value="HNH_5"/>
    <property type="match status" value="1"/>
</dbReference>
<evidence type="ECO:0000313" key="3">
    <source>
        <dbReference type="EMBL" id="MFD2611235.1"/>
    </source>
</evidence>
<proteinExistence type="predicted"/>
<dbReference type="CDD" id="cd00085">
    <property type="entry name" value="HNHc"/>
    <property type="match status" value="1"/>
</dbReference>
<dbReference type="SMART" id="SM00507">
    <property type="entry name" value="HNHc"/>
    <property type="match status" value="1"/>
</dbReference>
<dbReference type="PANTHER" id="PTHR33877">
    <property type="entry name" value="SLL1193 PROTEIN"/>
    <property type="match status" value="1"/>
</dbReference>
<organism evidence="3 4">
    <name type="scientific">Paenibacillus gansuensis</name>
    <dbReference type="NCBI Taxonomy" id="306542"/>
    <lineage>
        <taxon>Bacteria</taxon>
        <taxon>Bacillati</taxon>
        <taxon>Bacillota</taxon>
        <taxon>Bacilli</taxon>
        <taxon>Bacillales</taxon>
        <taxon>Paenibacillaceae</taxon>
        <taxon>Paenibacillus</taxon>
    </lineage>
</organism>
<dbReference type="Gene3D" id="1.10.30.50">
    <property type="match status" value="1"/>
</dbReference>
<feature type="compositionally biased region" description="Polar residues" evidence="1">
    <location>
        <begin position="1"/>
        <end position="16"/>
    </location>
</feature>
<dbReference type="RefSeq" id="WP_377599666.1">
    <property type="nucleotide sequence ID" value="NZ_JBHUME010000002.1"/>
</dbReference>
<dbReference type="Proteomes" id="UP001597541">
    <property type="component" value="Unassembled WGS sequence"/>
</dbReference>
<evidence type="ECO:0000256" key="1">
    <source>
        <dbReference type="SAM" id="MobiDB-lite"/>
    </source>
</evidence>
<keyword evidence="3" id="KW-0540">Nuclease</keyword>
<evidence type="ECO:0000259" key="2">
    <source>
        <dbReference type="SMART" id="SM00507"/>
    </source>
</evidence>
<accession>A0ABW5P7N4</accession>
<reference evidence="4" key="1">
    <citation type="journal article" date="2019" name="Int. J. Syst. Evol. Microbiol.">
        <title>The Global Catalogue of Microorganisms (GCM) 10K type strain sequencing project: providing services to taxonomists for standard genome sequencing and annotation.</title>
        <authorList>
            <consortium name="The Broad Institute Genomics Platform"/>
            <consortium name="The Broad Institute Genome Sequencing Center for Infectious Disease"/>
            <person name="Wu L."/>
            <person name="Ma J."/>
        </authorList>
    </citation>
    <scope>NUCLEOTIDE SEQUENCE [LARGE SCALE GENOMIC DNA]</scope>
    <source>
        <strain evidence="4">KCTC 3950</strain>
    </source>
</reference>
<dbReference type="GO" id="GO:0004519">
    <property type="term" value="F:endonuclease activity"/>
    <property type="evidence" value="ECO:0007669"/>
    <property type="project" value="UniProtKB-KW"/>
</dbReference>
<dbReference type="PANTHER" id="PTHR33877:SF2">
    <property type="entry name" value="OS07G0170200 PROTEIN"/>
    <property type="match status" value="1"/>
</dbReference>
<protein>
    <submittedName>
        <fullName evidence="3">HNH endonuclease</fullName>
    </submittedName>
</protein>
<feature type="region of interest" description="Disordered" evidence="1">
    <location>
        <begin position="1"/>
        <end position="24"/>
    </location>
</feature>
<keyword evidence="3" id="KW-0378">Hydrolase</keyword>
<dbReference type="EMBL" id="JBHUME010000002">
    <property type="protein sequence ID" value="MFD2611235.1"/>
    <property type="molecule type" value="Genomic_DNA"/>
</dbReference>
<sequence length="253" mass="27839">MGEKQQSLINSGLASESESEPTEGELPAYKLCGYCQQQRPLSHFMRRSGRRSGANSRRGACRTCRKQRKNSAAGEQAAVVPAAAAKASIVRGTSVPGIGETPPPPRHPHSPGFRAVRPRPLAGAAELARARVGELRPTRAGILRMRGRTDKGRRWHQETDLATAVNLVMEHAAVVVNSHTVRRLFTNRSFKQYLLKRDRYTCYFCGNYGDTIDHLLPRAKGGHTTPVNCVCACNECNQSKGSKDLDEFLESLD</sequence>
<feature type="domain" description="HNH nuclease" evidence="2">
    <location>
        <begin position="189"/>
        <end position="238"/>
    </location>
</feature>
<name>A0ABW5P7N4_9BACL</name>
<dbReference type="InterPro" id="IPR029471">
    <property type="entry name" value="HNH_5"/>
</dbReference>
<keyword evidence="3" id="KW-0255">Endonuclease</keyword>
<dbReference type="InterPro" id="IPR052892">
    <property type="entry name" value="NA-targeting_endonuclease"/>
</dbReference>
<dbReference type="InterPro" id="IPR003615">
    <property type="entry name" value="HNH_nuc"/>
</dbReference>
<evidence type="ECO:0000313" key="4">
    <source>
        <dbReference type="Proteomes" id="UP001597541"/>
    </source>
</evidence>
<keyword evidence="4" id="KW-1185">Reference proteome</keyword>